<evidence type="ECO:0000313" key="3">
    <source>
        <dbReference type="Proteomes" id="UP000319094"/>
    </source>
</evidence>
<dbReference type="RefSeq" id="WP_211359069.1">
    <property type="nucleotide sequence ID" value="NZ_BAAAUY010000022.1"/>
</dbReference>
<gene>
    <name evidence="2" type="ORF">FB468_0639</name>
</gene>
<sequence length="544" mass="59340">MDNLDPGVASALSVYLAADDTQTDYGRGTRAARAERKRGGSAAASEASEDAGTAALDSTLSYCWGQSLEGEKDADSPDSVGERRAIRWGARALLWQASTLRPVRQCGRVLRDDPGAPSTGAGVKRRDLANGAVAGYSGVTLCGSVWSCPRCSAVIAQRRAEEISRAVATCHRLGGRVYLMTLTVRHTRKDSLDDLFDALQEGWRSGLGGVAWSGRKERVRSRKGREWVEPAVLGDAERFGVAGRVRATEATVSLPGSGGHGWHVHFHALLFVTGSLGNGLREDLDSYLNGLLKTNSRWDRNGLGELVFGAQVFGRYRRAVEKAGFRADPEGFDLREVHDGGSEFVGSYLSKATYDVAARIGFEVASGAHTKGARTERNVTPFEVLARCADDLHARRFGIRTPRRWEIIDMEDGRLSLVDLDTGSIEAITSPGLWALWHEWERSSRGRHQIHWSLQVKGSSSRADHWNAVLAARGESEDDETVAQVELRGEPLGEIPRDAWYGRLVWRPSWLVGALEAAERGGTDALESYLSSRGVGFTPVLQEN</sequence>
<keyword evidence="3" id="KW-1185">Reference proteome</keyword>
<evidence type="ECO:0008006" key="4">
    <source>
        <dbReference type="Google" id="ProtNLM"/>
    </source>
</evidence>
<dbReference type="EMBL" id="VFON01000001">
    <property type="protein sequence ID" value="TQL42636.1"/>
    <property type="molecule type" value="Genomic_DNA"/>
</dbReference>
<name>A0A542Y3I9_9MICO</name>
<evidence type="ECO:0000313" key="2">
    <source>
        <dbReference type="EMBL" id="TQL42636.1"/>
    </source>
</evidence>
<comment type="caution">
    <text evidence="2">The sequence shown here is derived from an EMBL/GenBank/DDBJ whole genome shotgun (WGS) entry which is preliminary data.</text>
</comment>
<reference evidence="2 3" key="1">
    <citation type="submission" date="2019-06" db="EMBL/GenBank/DDBJ databases">
        <title>Sequencing the genomes of 1000 actinobacteria strains.</title>
        <authorList>
            <person name="Klenk H.-P."/>
        </authorList>
    </citation>
    <scope>NUCLEOTIDE SEQUENCE [LARGE SCALE GENOMIC DNA]</scope>
    <source>
        <strain evidence="2 3">DSM 8803</strain>
    </source>
</reference>
<dbReference type="AlphaFoldDB" id="A0A542Y3I9"/>
<dbReference type="Proteomes" id="UP000319094">
    <property type="component" value="Unassembled WGS sequence"/>
</dbReference>
<proteinExistence type="predicted"/>
<accession>A0A542Y3I9</accession>
<protein>
    <recommendedName>
        <fullName evidence="4">Replication protein</fullName>
    </recommendedName>
</protein>
<evidence type="ECO:0000256" key="1">
    <source>
        <dbReference type="SAM" id="MobiDB-lite"/>
    </source>
</evidence>
<feature type="region of interest" description="Disordered" evidence="1">
    <location>
        <begin position="26"/>
        <end position="52"/>
    </location>
</feature>
<organism evidence="2 3">
    <name type="scientific">Leucobacter komagatae</name>
    <dbReference type="NCBI Taxonomy" id="55969"/>
    <lineage>
        <taxon>Bacteria</taxon>
        <taxon>Bacillati</taxon>
        <taxon>Actinomycetota</taxon>
        <taxon>Actinomycetes</taxon>
        <taxon>Micrococcales</taxon>
        <taxon>Microbacteriaceae</taxon>
        <taxon>Leucobacter</taxon>
    </lineage>
</organism>
<feature type="compositionally biased region" description="Low complexity" evidence="1">
    <location>
        <begin position="40"/>
        <end position="52"/>
    </location>
</feature>